<sequence>MTTGFALPEHFMFGASTAAHQIEGDNTTSDWWTFETMPGSPLEEPSGRACDSYRRWRDDLALIVESGLNTYRFSIEWARIEPIEREFSEVAIAHYRRLVEATVAAGIRPVLTLHHFTNPAWFTARGGWKAPDATRSFLRYVRQIKCVIDAGADAVITINEPNMVAIMSRVISGEATLDNGLGGGLPIPDPVVRDRLIETHRATADLLRDQHPGLPVGWSIANQCVQSVPGGQERAEIYRELVEDVFLRAAAGDDLIGVQSYTRTVFGPEGVVPQPGPRTLTGWEVYPEALGEAVRHTRETLPTTPVLVTENGIATGDDTQRINYTRAALTGLALAMTDGIPVLGYLHWSLLDNYEWGRWTPTFGLATVDRGASFDRTAKPSLIWLGQQSRAGIFDLDLNRTESSAS</sequence>
<dbReference type="PANTHER" id="PTHR10353:SF209">
    <property type="entry name" value="GALACTOLIPID GALACTOSYLTRANSFERASE SFR2, CHLOROPLASTIC"/>
    <property type="match status" value="1"/>
</dbReference>
<name>A0ABW2AX76_9MICO</name>
<dbReference type="Proteomes" id="UP001596356">
    <property type="component" value="Unassembled WGS sequence"/>
</dbReference>
<dbReference type="InterPro" id="IPR001360">
    <property type="entry name" value="Glyco_hydro_1"/>
</dbReference>
<dbReference type="Pfam" id="PF00232">
    <property type="entry name" value="Glyco_hydro_1"/>
    <property type="match status" value="2"/>
</dbReference>
<keyword evidence="3" id="KW-0326">Glycosidase</keyword>
<organism evidence="5 6">
    <name type="scientific">Branchiibius cervicis</name>
    <dbReference type="NCBI Taxonomy" id="908252"/>
    <lineage>
        <taxon>Bacteria</taxon>
        <taxon>Bacillati</taxon>
        <taxon>Actinomycetota</taxon>
        <taxon>Actinomycetes</taxon>
        <taxon>Micrococcales</taxon>
        <taxon>Dermacoccaceae</taxon>
        <taxon>Branchiibius</taxon>
    </lineage>
</organism>
<evidence type="ECO:0000313" key="5">
    <source>
        <dbReference type="EMBL" id="MFC6715445.1"/>
    </source>
</evidence>
<evidence type="ECO:0000256" key="1">
    <source>
        <dbReference type="ARBA" id="ARBA00010838"/>
    </source>
</evidence>
<evidence type="ECO:0000313" key="6">
    <source>
        <dbReference type="Proteomes" id="UP001596356"/>
    </source>
</evidence>
<dbReference type="PANTHER" id="PTHR10353">
    <property type="entry name" value="GLYCOSYL HYDROLASE"/>
    <property type="match status" value="1"/>
</dbReference>
<protein>
    <submittedName>
        <fullName evidence="5">Family 1 glycosylhydrolase</fullName>
    </submittedName>
</protein>
<gene>
    <name evidence="5" type="ORF">ACFQBT_17135</name>
</gene>
<reference evidence="6" key="1">
    <citation type="journal article" date="2019" name="Int. J. Syst. Evol. Microbiol.">
        <title>The Global Catalogue of Microorganisms (GCM) 10K type strain sequencing project: providing services to taxonomists for standard genome sequencing and annotation.</title>
        <authorList>
            <consortium name="The Broad Institute Genomics Platform"/>
            <consortium name="The Broad Institute Genome Sequencing Center for Infectious Disease"/>
            <person name="Wu L."/>
            <person name="Ma J."/>
        </authorList>
    </citation>
    <scope>NUCLEOTIDE SEQUENCE [LARGE SCALE GENOMIC DNA]</scope>
    <source>
        <strain evidence="6">NBRC 106593</strain>
    </source>
</reference>
<comment type="caution">
    <text evidence="5">The sequence shown here is derived from an EMBL/GenBank/DDBJ whole genome shotgun (WGS) entry which is preliminary data.</text>
</comment>
<evidence type="ECO:0000256" key="4">
    <source>
        <dbReference type="RuleBase" id="RU003690"/>
    </source>
</evidence>
<dbReference type="InterPro" id="IPR017853">
    <property type="entry name" value="GH"/>
</dbReference>
<keyword evidence="6" id="KW-1185">Reference proteome</keyword>
<proteinExistence type="inferred from homology"/>
<dbReference type="Gene3D" id="3.20.20.80">
    <property type="entry name" value="Glycosidases"/>
    <property type="match status" value="2"/>
</dbReference>
<evidence type="ECO:0000256" key="2">
    <source>
        <dbReference type="ARBA" id="ARBA00022801"/>
    </source>
</evidence>
<dbReference type="PRINTS" id="PR00131">
    <property type="entry name" value="GLHYDRLASE1"/>
</dbReference>
<comment type="similarity">
    <text evidence="1 4">Belongs to the glycosyl hydrolase 1 family.</text>
</comment>
<dbReference type="SUPFAM" id="SSF51445">
    <property type="entry name" value="(Trans)glycosidases"/>
    <property type="match status" value="1"/>
</dbReference>
<accession>A0ABW2AX76</accession>
<dbReference type="RefSeq" id="WP_377824572.1">
    <property type="nucleotide sequence ID" value="NZ_JBHSWJ010000002.1"/>
</dbReference>
<evidence type="ECO:0000256" key="3">
    <source>
        <dbReference type="ARBA" id="ARBA00023295"/>
    </source>
</evidence>
<keyword evidence="2" id="KW-0378">Hydrolase</keyword>
<dbReference type="EMBL" id="JBHSWJ010000002">
    <property type="protein sequence ID" value="MFC6715445.1"/>
    <property type="molecule type" value="Genomic_DNA"/>
</dbReference>